<sequence>MTELRFSPQAKKKYDILTGAQRTFLDRGLDHLKIDELGISREMVNEELGMRILFTKKDNLIVVDKIITDAAHDRAAYPEAQQRMMDWNN</sequence>
<accession>A0A4V6RD21</accession>
<dbReference type="Proteomes" id="UP000309117">
    <property type="component" value="Unassembled WGS sequence"/>
</dbReference>
<dbReference type="AlphaFoldDB" id="A0A4V6RD21"/>
<reference evidence="1 2" key="1">
    <citation type="submission" date="2019-04" db="EMBL/GenBank/DDBJ databases">
        <title>Microbes associate with the intestines of laboratory mice.</title>
        <authorList>
            <person name="Navarre W."/>
            <person name="Wong E."/>
            <person name="Huang K."/>
            <person name="Tropini C."/>
            <person name="Ng K."/>
            <person name="Yu B."/>
        </authorList>
    </citation>
    <scope>NUCLEOTIDE SEQUENCE [LARGE SCALE GENOMIC DNA]</scope>
    <source>
        <strain evidence="1 2">NM61_E11</strain>
    </source>
</reference>
<comment type="caution">
    <text evidence="1">The sequence shown here is derived from an EMBL/GenBank/DDBJ whole genome shotgun (WGS) entry which is preliminary data.</text>
</comment>
<name>A0A4V6RD21_9LACO</name>
<protein>
    <submittedName>
        <fullName evidence="1">Uncharacterized protein</fullName>
    </submittedName>
</protein>
<evidence type="ECO:0000313" key="2">
    <source>
        <dbReference type="Proteomes" id="UP000309117"/>
    </source>
</evidence>
<gene>
    <name evidence="1" type="ORF">E5351_03400</name>
</gene>
<proteinExistence type="predicted"/>
<dbReference type="EMBL" id="SRYV01000005">
    <property type="protein sequence ID" value="TGY16230.1"/>
    <property type="molecule type" value="Genomic_DNA"/>
</dbReference>
<organism evidence="1 2">
    <name type="scientific">Lactobacillus intestinalis</name>
    <dbReference type="NCBI Taxonomy" id="151781"/>
    <lineage>
        <taxon>Bacteria</taxon>
        <taxon>Bacillati</taxon>
        <taxon>Bacillota</taxon>
        <taxon>Bacilli</taxon>
        <taxon>Lactobacillales</taxon>
        <taxon>Lactobacillaceae</taxon>
        <taxon>Lactobacillus</taxon>
    </lineage>
</organism>
<dbReference type="RefSeq" id="WP_004040021.1">
    <property type="nucleotide sequence ID" value="NZ_AQFR02000003.1"/>
</dbReference>
<evidence type="ECO:0000313" key="1">
    <source>
        <dbReference type="EMBL" id="TGY16230.1"/>
    </source>
</evidence>